<evidence type="ECO:0008006" key="3">
    <source>
        <dbReference type="Google" id="ProtNLM"/>
    </source>
</evidence>
<evidence type="ECO:0000313" key="1">
    <source>
        <dbReference type="EMBL" id="WWF04386.1"/>
    </source>
</evidence>
<evidence type="ECO:0000313" key="2">
    <source>
        <dbReference type="Proteomes" id="UP001381003"/>
    </source>
</evidence>
<name>A0ABZ2FBB2_9MICO</name>
<dbReference type="RefSeq" id="WP_338537786.1">
    <property type="nucleotide sequence ID" value="NZ_CP104874.1"/>
</dbReference>
<keyword evidence="2" id="KW-1185">Reference proteome</keyword>
<gene>
    <name evidence="1" type="ORF">N5P18_11875</name>
</gene>
<dbReference type="EMBL" id="CP104874">
    <property type="protein sequence ID" value="WWF04386.1"/>
    <property type="molecule type" value="Genomic_DNA"/>
</dbReference>
<proteinExistence type="predicted"/>
<accession>A0ABZ2FBB2</accession>
<dbReference type="Proteomes" id="UP001381003">
    <property type="component" value="Chromosome"/>
</dbReference>
<organism evidence="1 2">
    <name type="scientific">Janibacter terrae</name>
    <dbReference type="NCBI Taxonomy" id="103817"/>
    <lineage>
        <taxon>Bacteria</taxon>
        <taxon>Bacillati</taxon>
        <taxon>Actinomycetota</taxon>
        <taxon>Actinomycetes</taxon>
        <taxon>Micrococcales</taxon>
        <taxon>Intrasporangiaceae</taxon>
        <taxon>Janibacter</taxon>
    </lineage>
</organism>
<sequence length="225" mass="23720">MPTPTARRLTAPSWKDARLLVGILLVLLSVVLGAVAMSAADDRVGVWAAKGEITPGQQIEESDLVRVDVQLGDAAPEYVLANERLPNGAVMGRELHDGELLPRAAVVDPVDLRVSQVAVHVEPAYLSNLVKGSRVSVHAVDPRTTTASGTDEQAADDRPRYEEIVERATVHALPTSGGGVMTSASGSTAIIVVPDGVVNELLSLDTRETPIKLVLESGSPEKKDG</sequence>
<protein>
    <recommendedName>
        <fullName evidence="3">SAF domain-containing protein</fullName>
    </recommendedName>
</protein>
<reference evidence="1 2" key="1">
    <citation type="submission" date="2022-09" db="EMBL/GenBank/DDBJ databases">
        <title>Complete genome sequence of Janibacter terrae strain COS04-44, PCL-degrading bacteria isolated from oil spilled coast.</title>
        <authorList>
            <person name="Park H."/>
            <person name="Kim J.Y."/>
            <person name="An S.H."/>
            <person name="Lee C.M."/>
            <person name="Weon H.-Y."/>
        </authorList>
    </citation>
    <scope>NUCLEOTIDE SEQUENCE [LARGE SCALE GENOMIC DNA]</scope>
    <source>
        <strain evidence="1 2">COS04-44</strain>
    </source>
</reference>